<comment type="caution">
    <text evidence="1">The sequence shown here is derived from an EMBL/GenBank/DDBJ whole genome shotgun (WGS) entry which is preliminary data.</text>
</comment>
<protein>
    <submittedName>
        <fullName evidence="1">Uncharacterized protein</fullName>
    </submittedName>
</protein>
<gene>
    <name evidence="1" type="ORF">SDC9_135042</name>
</gene>
<reference evidence="1" key="1">
    <citation type="submission" date="2019-08" db="EMBL/GenBank/DDBJ databases">
        <authorList>
            <person name="Kucharzyk K."/>
            <person name="Murdoch R.W."/>
            <person name="Higgins S."/>
            <person name="Loffler F."/>
        </authorList>
    </citation>
    <scope>NUCLEOTIDE SEQUENCE</scope>
</reference>
<dbReference type="AlphaFoldDB" id="A0A645DFB5"/>
<name>A0A645DFB5_9ZZZZ</name>
<sequence>MGARHHDQRRPARRQLGHQAGELGLLAADHIGVRTALLHPGDDRQRSEIGIHRSHTAIAGQGCRQGSVACLAPALRSTHHAAGDHRQPRARLLPVGHEGAQDRIEGCVPVGIIG</sequence>
<organism evidence="1">
    <name type="scientific">bioreactor metagenome</name>
    <dbReference type="NCBI Taxonomy" id="1076179"/>
    <lineage>
        <taxon>unclassified sequences</taxon>
        <taxon>metagenomes</taxon>
        <taxon>ecological metagenomes</taxon>
    </lineage>
</organism>
<evidence type="ECO:0000313" key="1">
    <source>
        <dbReference type="EMBL" id="MPM87941.1"/>
    </source>
</evidence>
<dbReference type="EMBL" id="VSSQ01035661">
    <property type="protein sequence ID" value="MPM87941.1"/>
    <property type="molecule type" value="Genomic_DNA"/>
</dbReference>
<proteinExistence type="predicted"/>
<accession>A0A645DFB5</accession>